<proteinExistence type="predicted"/>
<evidence type="ECO:0000313" key="1">
    <source>
        <dbReference type="EMBL" id="CAA9275268.1"/>
    </source>
</evidence>
<dbReference type="AlphaFoldDB" id="A0A6J4JFB2"/>
<name>A0A6J4JFB2_9CHLR</name>
<accession>A0A6J4JFB2</accession>
<feature type="non-terminal residue" evidence="1">
    <location>
        <position position="46"/>
    </location>
</feature>
<dbReference type="EMBL" id="CADCTR010000977">
    <property type="protein sequence ID" value="CAA9275268.1"/>
    <property type="molecule type" value="Genomic_DNA"/>
</dbReference>
<organism evidence="1">
    <name type="scientific">uncultured Chloroflexia bacterium</name>
    <dbReference type="NCBI Taxonomy" id="1672391"/>
    <lineage>
        <taxon>Bacteria</taxon>
        <taxon>Bacillati</taxon>
        <taxon>Chloroflexota</taxon>
        <taxon>Chloroflexia</taxon>
        <taxon>environmental samples</taxon>
    </lineage>
</organism>
<feature type="non-terminal residue" evidence="1">
    <location>
        <position position="1"/>
    </location>
</feature>
<protein>
    <submittedName>
        <fullName evidence="1">Transposase</fullName>
    </submittedName>
</protein>
<sequence length="46" mass="5083">AALQIRRPCPALLICPWSHSRPFLPTLPSAESTCLQSRSESTIPHL</sequence>
<gene>
    <name evidence="1" type="ORF">AVDCRST_MAG93-2852</name>
</gene>
<reference evidence="1" key="1">
    <citation type="submission" date="2020-02" db="EMBL/GenBank/DDBJ databases">
        <authorList>
            <person name="Meier V. D."/>
        </authorList>
    </citation>
    <scope>NUCLEOTIDE SEQUENCE</scope>
    <source>
        <strain evidence="1">AVDCRST_MAG93</strain>
    </source>
</reference>